<evidence type="ECO:0000313" key="8">
    <source>
        <dbReference type="EMBL" id="QKJ30666.1"/>
    </source>
</evidence>
<organism evidence="8 9">
    <name type="scientific">Mucilaginibacter mali</name>
    <dbReference type="NCBI Taxonomy" id="2740462"/>
    <lineage>
        <taxon>Bacteria</taxon>
        <taxon>Pseudomonadati</taxon>
        <taxon>Bacteroidota</taxon>
        <taxon>Sphingobacteriia</taxon>
        <taxon>Sphingobacteriales</taxon>
        <taxon>Sphingobacteriaceae</taxon>
        <taxon>Mucilaginibacter</taxon>
    </lineage>
</organism>
<comment type="subcellular location">
    <subcellularLocation>
        <location evidence="1">Cell outer membrane</location>
    </subcellularLocation>
</comment>
<keyword evidence="9" id="KW-1185">Reference proteome</keyword>
<sequence length="487" mass="52642">MKKIKNIKNNGIRLAVFTGTLLALTTIGCNKFMEIPLPTNQTAADGAFLTNASTGSVLSGIYYSMVNSSYPAGSSGIAFNSGLYTDELTNLNPASSTNAAFYTDNINSANTGGMWASFYQQINTCNVAIEGINNATALLSNKNQYLGEAYATRAFLYFNMVNIYGGIPLAITSDYKVNNALPRASADDVYAQIIADAKMAVSLLPADFRDANGLTVTLRVRPTRYAASALLARAYLYTGKWAEAEAAATDIINNSTLFKLMPPAQTFTAAGNTELIWGLLPTGANYVADYSAYNAGMPATIPVGGSSPKTIISYGAAACLSDALLANFEANDTRYANWVRATFDQNTNKTYYYPNKYKSNVNGVEDIVLIRLAEIYLIRAEARAQLSNVSGSQADINVIRTRAGLPNTTAATQATLLTAVEKERRTELFTEFGHRFYDLKRTAKIDALMNTLAPQKGGTWATFKQLWPISASDVVINPNLVQNPGYK</sequence>
<dbReference type="InterPro" id="IPR012944">
    <property type="entry name" value="SusD_RagB_dom"/>
</dbReference>
<comment type="similarity">
    <text evidence="2">Belongs to the SusD family.</text>
</comment>
<evidence type="ECO:0000313" key="9">
    <source>
        <dbReference type="Proteomes" id="UP000505355"/>
    </source>
</evidence>
<dbReference type="CDD" id="cd08977">
    <property type="entry name" value="SusD"/>
    <property type="match status" value="1"/>
</dbReference>
<dbReference type="RefSeq" id="WP_173415339.1">
    <property type="nucleotide sequence ID" value="NZ_CP054139.1"/>
</dbReference>
<evidence type="ECO:0000259" key="6">
    <source>
        <dbReference type="Pfam" id="PF07980"/>
    </source>
</evidence>
<evidence type="ECO:0000256" key="3">
    <source>
        <dbReference type="ARBA" id="ARBA00022729"/>
    </source>
</evidence>
<evidence type="ECO:0000256" key="2">
    <source>
        <dbReference type="ARBA" id="ARBA00006275"/>
    </source>
</evidence>
<gene>
    <name evidence="8" type="ORF">HQ865_13185</name>
</gene>
<reference evidence="8 9" key="1">
    <citation type="submission" date="2020-05" db="EMBL/GenBank/DDBJ databases">
        <title>Mucilaginibacter mali sp. nov.</title>
        <authorList>
            <person name="Kim H.S."/>
            <person name="Lee K.C."/>
            <person name="Suh M.K."/>
            <person name="Kim J.-S."/>
            <person name="Han K.-I."/>
            <person name="Eom M.K."/>
            <person name="Shin Y.K."/>
            <person name="Lee J.-S."/>
        </authorList>
    </citation>
    <scope>NUCLEOTIDE SEQUENCE [LARGE SCALE GENOMIC DNA]</scope>
    <source>
        <strain evidence="8 9">G2-14</strain>
    </source>
</reference>
<evidence type="ECO:0000256" key="1">
    <source>
        <dbReference type="ARBA" id="ARBA00004442"/>
    </source>
</evidence>
<dbReference type="EMBL" id="CP054139">
    <property type="protein sequence ID" value="QKJ30666.1"/>
    <property type="molecule type" value="Genomic_DNA"/>
</dbReference>
<evidence type="ECO:0000259" key="7">
    <source>
        <dbReference type="Pfam" id="PF14322"/>
    </source>
</evidence>
<evidence type="ECO:0000256" key="5">
    <source>
        <dbReference type="ARBA" id="ARBA00023237"/>
    </source>
</evidence>
<dbReference type="AlphaFoldDB" id="A0A7D4Q1Q8"/>
<dbReference type="SUPFAM" id="SSF48452">
    <property type="entry name" value="TPR-like"/>
    <property type="match status" value="1"/>
</dbReference>
<feature type="domain" description="RagB/SusD" evidence="6">
    <location>
        <begin position="328"/>
        <end position="486"/>
    </location>
</feature>
<dbReference type="Gene3D" id="1.25.40.390">
    <property type="match status" value="1"/>
</dbReference>
<feature type="domain" description="SusD-like N-terminal" evidence="7">
    <location>
        <begin position="88"/>
        <end position="236"/>
    </location>
</feature>
<dbReference type="PROSITE" id="PS51257">
    <property type="entry name" value="PROKAR_LIPOPROTEIN"/>
    <property type="match status" value="1"/>
</dbReference>
<dbReference type="GO" id="GO:0009279">
    <property type="term" value="C:cell outer membrane"/>
    <property type="evidence" value="ECO:0007669"/>
    <property type="project" value="UniProtKB-SubCell"/>
</dbReference>
<dbReference type="KEGG" id="mmab:HQ865_13185"/>
<evidence type="ECO:0000256" key="4">
    <source>
        <dbReference type="ARBA" id="ARBA00023136"/>
    </source>
</evidence>
<keyword evidence="5" id="KW-0998">Cell outer membrane</keyword>
<protein>
    <submittedName>
        <fullName evidence="8">RagB/SusD family nutrient uptake outer membrane protein</fullName>
    </submittedName>
</protein>
<dbReference type="InterPro" id="IPR011990">
    <property type="entry name" value="TPR-like_helical_dom_sf"/>
</dbReference>
<dbReference type="Pfam" id="PF07980">
    <property type="entry name" value="SusD_RagB"/>
    <property type="match status" value="1"/>
</dbReference>
<proteinExistence type="inferred from homology"/>
<dbReference type="Pfam" id="PF14322">
    <property type="entry name" value="SusD-like_3"/>
    <property type="match status" value="1"/>
</dbReference>
<dbReference type="InterPro" id="IPR033985">
    <property type="entry name" value="SusD-like_N"/>
</dbReference>
<name>A0A7D4Q1Q8_9SPHI</name>
<dbReference type="Proteomes" id="UP000505355">
    <property type="component" value="Chromosome"/>
</dbReference>
<keyword evidence="3" id="KW-0732">Signal</keyword>
<keyword evidence="4" id="KW-0472">Membrane</keyword>
<accession>A0A7D4Q1Q8</accession>